<gene>
    <name evidence="14" type="ORF">PIL02S_00997</name>
</gene>
<evidence type="ECO:0000256" key="5">
    <source>
        <dbReference type="ARBA" id="ARBA00022729"/>
    </source>
</evidence>
<evidence type="ECO:0000256" key="2">
    <source>
        <dbReference type="ARBA" id="ARBA00022475"/>
    </source>
</evidence>
<dbReference type="InterPro" id="IPR032694">
    <property type="entry name" value="CopC/D"/>
</dbReference>
<feature type="domain" description="Copper resistance protein D" evidence="12">
    <location>
        <begin position="349"/>
        <end position="443"/>
    </location>
</feature>
<dbReference type="PANTHER" id="PTHR34820">
    <property type="entry name" value="INNER MEMBRANE PROTEIN YEBZ"/>
    <property type="match status" value="1"/>
</dbReference>
<accession>A0A2W0CE06</accession>
<feature type="transmembrane region" description="Helical" evidence="9">
    <location>
        <begin position="238"/>
        <end position="261"/>
    </location>
</feature>
<keyword evidence="4" id="KW-0479">Metal-binding</keyword>
<evidence type="ECO:0000259" key="13">
    <source>
        <dbReference type="Pfam" id="PF13115"/>
    </source>
</evidence>
<dbReference type="InterPro" id="IPR014756">
    <property type="entry name" value="Ig_E-set"/>
</dbReference>
<keyword evidence="5 10" id="KW-0732">Signal</keyword>
<dbReference type="Pfam" id="PF13115">
    <property type="entry name" value="YtkA"/>
    <property type="match status" value="1"/>
</dbReference>
<dbReference type="GO" id="GO:0006825">
    <property type="term" value="P:copper ion transport"/>
    <property type="evidence" value="ECO:0007669"/>
    <property type="project" value="InterPro"/>
</dbReference>
<feature type="signal peptide" evidence="10">
    <location>
        <begin position="1"/>
        <end position="30"/>
    </location>
</feature>
<evidence type="ECO:0000256" key="4">
    <source>
        <dbReference type="ARBA" id="ARBA00022723"/>
    </source>
</evidence>
<dbReference type="SUPFAM" id="SSF81296">
    <property type="entry name" value="E set domains"/>
    <property type="match status" value="1"/>
</dbReference>
<feature type="chain" id="PRO_5039706841" evidence="10">
    <location>
        <begin position="31"/>
        <end position="564"/>
    </location>
</feature>
<evidence type="ECO:0000256" key="6">
    <source>
        <dbReference type="ARBA" id="ARBA00022989"/>
    </source>
</evidence>
<evidence type="ECO:0000313" key="15">
    <source>
        <dbReference type="Proteomes" id="UP000247459"/>
    </source>
</evidence>
<feature type="transmembrane region" description="Helical" evidence="9">
    <location>
        <begin position="428"/>
        <end position="446"/>
    </location>
</feature>
<evidence type="ECO:0000256" key="7">
    <source>
        <dbReference type="ARBA" id="ARBA00023008"/>
    </source>
</evidence>
<dbReference type="GO" id="GO:0005886">
    <property type="term" value="C:plasma membrane"/>
    <property type="evidence" value="ECO:0007669"/>
    <property type="project" value="UniProtKB-SubCell"/>
</dbReference>
<dbReference type="Gene3D" id="2.60.40.1220">
    <property type="match status" value="1"/>
</dbReference>
<name>A0A2W0CE06_9BACL</name>
<dbReference type="InterPro" id="IPR032693">
    <property type="entry name" value="YtkA-like_dom"/>
</dbReference>
<feature type="domain" description="CopC" evidence="11">
    <location>
        <begin position="29"/>
        <end position="125"/>
    </location>
</feature>
<feature type="transmembrane region" description="Helical" evidence="9">
    <location>
        <begin position="158"/>
        <end position="176"/>
    </location>
</feature>
<feature type="transmembrane region" description="Helical" evidence="9">
    <location>
        <begin position="196"/>
        <end position="218"/>
    </location>
</feature>
<keyword evidence="8 9" id="KW-0472">Membrane</keyword>
<dbReference type="GO" id="GO:0042597">
    <property type="term" value="C:periplasmic space"/>
    <property type="evidence" value="ECO:0007669"/>
    <property type="project" value="InterPro"/>
</dbReference>
<feature type="domain" description="YtkA-like" evidence="13">
    <location>
        <begin position="468"/>
        <end position="544"/>
    </location>
</feature>
<keyword evidence="7" id="KW-0186">Copper</keyword>
<evidence type="ECO:0000259" key="12">
    <source>
        <dbReference type="Pfam" id="PF05425"/>
    </source>
</evidence>
<dbReference type="GO" id="GO:0046688">
    <property type="term" value="P:response to copper ion"/>
    <property type="evidence" value="ECO:0007669"/>
    <property type="project" value="InterPro"/>
</dbReference>
<keyword evidence="6 9" id="KW-1133">Transmembrane helix</keyword>
<feature type="transmembrane region" description="Helical" evidence="9">
    <location>
        <begin position="273"/>
        <end position="291"/>
    </location>
</feature>
<dbReference type="Pfam" id="PF05425">
    <property type="entry name" value="CopD"/>
    <property type="match status" value="1"/>
</dbReference>
<reference evidence="14 15" key="1">
    <citation type="submission" date="2018-01" db="EMBL/GenBank/DDBJ databases">
        <title>Genome sequence of the PGP bacterium Paenibacillus illinoisensis E3.</title>
        <authorList>
            <person name="Rolli E."/>
            <person name="Marasco R."/>
            <person name="Bessem C."/>
            <person name="Michoud G."/>
            <person name="Gaiarsa S."/>
            <person name="Borin S."/>
            <person name="Daffonchio D."/>
        </authorList>
    </citation>
    <scope>NUCLEOTIDE SEQUENCE [LARGE SCALE GENOMIC DNA]</scope>
    <source>
        <strain evidence="14 15">E3</strain>
    </source>
</reference>
<dbReference type="EMBL" id="PRLG01000008">
    <property type="protein sequence ID" value="PYY30447.1"/>
    <property type="molecule type" value="Genomic_DNA"/>
</dbReference>
<organism evidence="14 15">
    <name type="scientific">Paenibacillus illinoisensis</name>
    <dbReference type="NCBI Taxonomy" id="59845"/>
    <lineage>
        <taxon>Bacteria</taxon>
        <taxon>Bacillati</taxon>
        <taxon>Bacillota</taxon>
        <taxon>Bacilli</taxon>
        <taxon>Bacillales</taxon>
        <taxon>Paenibacillaceae</taxon>
        <taxon>Paenibacillus</taxon>
    </lineage>
</organism>
<evidence type="ECO:0000256" key="1">
    <source>
        <dbReference type="ARBA" id="ARBA00004651"/>
    </source>
</evidence>
<dbReference type="AlphaFoldDB" id="A0A2W0CE06"/>
<keyword evidence="3 9" id="KW-0812">Transmembrane</keyword>
<dbReference type="PANTHER" id="PTHR34820:SF4">
    <property type="entry name" value="INNER MEMBRANE PROTEIN YEBZ"/>
    <property type="match status" value="1"/>
</dbReference>
<comment type="subcellular location">
    <subcellularLocation>
        <location evidence="1">Cell membrane</location>
        <topology evidence="1">Multi-pass membrane protein</topology>
    </subcellularLocation>
</comment>
<dbReference type="RefSeq" id="WP_110756692.1">
    <property type="nucleotide sequence ID" value="NZ_PRLG01000008.1"/>
</dbReference>
<sequence length="564" mass="60913">MRWDKRHWAVMVSLLLMCCLVMPQWASAHAYIVQASPGEDDLVATAPERLTLEFNESLQTAFYDIKITAPDGTQADDGNVQIDAERPHVLETGLRSGLGNGTYAVSWKAVSADGHPIQGAYVFHIGEPSGAPAGLADLTSGTGQTGGPIKWILSLTDWIQYLALSVILGTLAFLLFRIAPSSMAREPMEVPGSYKLLWISYAAASVAAIISLPLNTIYESGVAIHEFSWALMGSALKLTSFGLIWMAQMLILMLLAVTILSGYDRDRSLKIRIWSSYGSLILVLGWLLTHAMTGHPAAAEQRGLAITMDYIHLIAAAFWIGTLTAMAVCLPPLADKLPPKVRGEVYWGAIRRFAAWGIGAVAALVATGIYSSLVILPEPVLTSLFTTTYGYVLLAKIVLLLVMIAFAWRHARTARQGKGNRLAGSLKAELAIGAVVLALAAVLTHLSPGQPEAAGPFKEVQTTEDGSAITLQVSPNVTGENQFEVGVKAPDGSVVNDLEQITLTLTHLDMDMGIYEITIPKNDTGVYQAEEYISMPGRWSIKVHLLTRSLDSLDTEFEINTANP</sequence>
<comment type="caution">
    <text evidence="14">The sequence shown here is derived from an EMBL/GenBank/DDBJ whole genome shotgun (WGS) entry which is preliminary data.</text>
</comment>
<feature type="transmembrane region" description="Helical" evidence="9">
    <location>
        <begin position="353"/>
        <end position="376"/>
    </location>
</feature>
<keyword evidence="2" id="KW-1003">Cell membrane</keyword>
<proteinExistence type="predicted"/>
<dbReference type="GO" id="GO:0005507">
    <property type="term" value="F:copper ion binding"/>
    <property type="evidence" value="ECO:0007669"/>
    <property type="project" value="InterPro"/>
</dbReference>
<dbReference type="InterPro" id="IPR007348">
    <property type="entry name" value="CopC_dom"/>
</dbReference>
<evidence type="ECO:0000256" key="10">
    <source>
        <dbReference type="SAM" id="SignalP"/>
    </source>
</evidence>
<feature type="transmembrane region" description="Helical" evidence="9">
    <location>
        <begin position="311"/>
        <end position="333"/>
    </location>
</feature>
<evidence type="ECO:0000259" key="11">
    <source>
        <dbReference type="Pfam" id="PF04234"/>
    </source>
</evidence>
<dbReference type="InterPro" id="IPR014755">
    <property type="entry name" value="Cu-Rt/internalin_Ig-like"/>
</dbReference>
<evidence type="ECO:0000256" key="3">
    <source>
        <dbReference type="ARBA" id="ARBA00022692"/>
    </source>
</evidence>
<feature type="transmembrane region" description="Helical" evidence="9">
    <location>
        <begin position="388"/>
        <end position="408"/>
    </location>
</feature>
<evidence type="ECO:0000256" key="9">
    <source>
        <dbReference type="SAM" id="Phobius"/>
    </source>
</evidence>
<dbReference type="InterPro" id="IPR008457">
    <property type="entry name" value="Cu-R_CopD_dom"/>
</dbReference>
<dbReference type="OrthoDB" id="2353937at2"/>
<dbReference type="Pfam" id="PF04234">
    <property type="entry name" value="CopC"/>
    <property type="match status" value="1"/>
</dbReference>
<protein>
    <submittedName>
        <fullName evidence="14">Copper resistance protein</fullName>
    </submittedName>
</protein>
<evidence type="ECO:0000313" key="14">
    <source>
        <dbReference type="EMBL" id="PYY30447.1"/>
    </source>
</evidence>
<evidence type="ECO:0000256" key="8">
    <source>
        <dbReference type="ARBA" id="ARBA00023136"/>
    </source>
</evidence>
<dbReference type="Proteomes" id="UP000247459">
    <property type="component" value="Unassembled WGS sequence"/>
</dbReference>